<dbReference type="SUPFAM" id="SSF88659">
    <property type="entry name" value="Sigma3 and sigma4 domains of RNA polymerase sigma factors"/>
    <property type="match status" value="1"/>
</dbReference>
<keyword evidence="3" id="KW-0731">Sigma factor</keyword>
<keyword evidence="4" id="KW-0238">DNA-binding</keyword>
<evidence type="ECO:0000259" key="6">
    <source>
        <dbReference type="Pfam" id="PF04542"/>
    </source>
</evidence>
<keyword evidence="8" id="KW-0240">DNA-directed RNA polymerase</keyword>
<keyword evidence="5" id="KW-0804">Transcription</keyword>
<dbReference type="AlphaFoldDB" id="A0A5M3XJR9"/>
<dbReference type="PANTHER" id="PTHR43133:SF8">
    <property type="entry name" value="RNA POLYMERASE SIGMA FACTOR HI_1459-RELATED"/>
    <property type="match status" value="1"/>
</dbReference>
<evidence type="ECO:0000313" key="8">
    <source>
        <dbReference type="EMBL" id="GES20956.1"/>
    </source>
</evidence>
<evidence type="ECO:0000256" key="1">
    <source>
        <dbReference type="ARBA" id="ARBA00010641"/>
    </source>
</evidence>
<dbReference type="RefSeq" id="WP_155345975.1">
    <property type="nucleotide sequence ID" value="NZ_BAAAHM010000008.1"/>
</dbReference>
<feature type="domain" description="RNA polymerase sigma-70 region 2" evidence="6">
    <location>
        <begin position="13"/>
        <end position="81"/>
    </location>
</feature>
<comment type="caution">
    <text evidence="8">The sequence shown here is derived from an EMBL/GenBank/DDBJ whole genome shotgun (WGS) entry which is preliminary data.</text>
</comment>
<dbReference type="Gene3D" id="1.10.10.10">
    <property type="entry name" value="Winged helix-like DNA-binding domain superfamily/Winged helix DNA-binding domain"/>
    <property type="match status" value="1"/>
</dbReference>
<dbReference type="PANTHER" id="PTHR43133">
    <property type="entry name" value="RNA POLYMERASE ECF-TYPE SIGMA FACTO"/>
    <property type="match status" value="1"/>
</dbReference>
<dbReference type="SUPFAM" id="SSF88946">
    <property type="entry name" value="Sigma2 domain of RNA polymerase sigma factors"/>
    <property type="match status" value="1"/>
</dbReference>
<dbReference type="GO" id="GO:0006352">
    <property type="term" value="P:DNA-templated transcription initiation"/>
    <property type="evidence" value="ECO:0007669"/>
    <property type="project" value="InterPro"/>
</dbReference>
<dbReference type="EMBL" id="BLAF01000020">
    <property type="protein sequence ID" value="GES20956.1"/>
    <property type="molecule type" value="Genomic_DNA"/>
</dbReference>
<dbReference type="InterPro" id="IPR013249">
    <property type="entry name" value="RNA_pol_sigma70_r4_t2"/>
</dbReference>
<dbReference type="InterPro" id="IPR007627">
    <property type="entry name" value="RNA_pol_sigma70_r2"/>
</dbReference>
<evidence type="ECO:0000256" key="3">
    <source>
        <dbReference type="ARBA" id="ARBA00023082"/>
    </source>
</evidence>
<gene>
    <name evidence="8" type="primary">rpoE_17</name>
    <name evidence="8" type="ORF">Aple_038520</name>
</gene>
<evidence type="ECO:0000313" key="9">
    <source>
        <dbReference type="Proteomes" id="UP000377595"/>
    </source>
</evidence>
<evidence type="ECO:0000256" key="4">
    <source>
        <dbReference type="ARBA" id="ARBA00023125"/>
    </source>
</evidence>
<evidence type="ECO:0000256" key="5">
    <source>
        <dbReference type="ARBA" id="ARBA00023163"/>
    </source>
</evidence>
<evidence type="ECO:0000259" key="7">
    <source>
        <dbReference type="Pfam" id="PF08281"/>
    </source>
</evidence>
<dbReference type="OrthoDB" id="4184921at2"/>
<comment type="similarity">
    <text evidence="1">Belongs to the sigma-70 factor family. ECF subfamily.</text>
</comment>
<dbReference type="InterPro" id="IPR014284">
    <property type="entry name" value="RNA_pol_sigma-70_dom"/>
</dbReference>
<dbReference type="GO" id="GO:0003677">
    <property type="term" value="F:DNA binding"/>
    <property type="evidence" value="ECO:0007669"/>
    <property type="project" value="UniProtKB-KW"/>
</dbReference>
<organism evidence="8 9">
    <name type="scientific">Acrocarpospora pleiomorpha</name>
    <dbReference type="NCBI Taxonomy" id="90975"/>
    <lineage>
        <taxon>Bacteria</taxon>
        <taxon>Bacillati</taxon>
        <taxon>Actinomycetota</taxon>
        <taxon>Actinomycetes</taxon>
        <taxon>Streptosporangiales</taxon>
        <taxon>Streptosporangiaceae</taxon>
        <taxon>Acrocarpospora</taxon>
    </lineage>
</organism>
<dbReference type="Pfam" id="PF04542">
    <property type="entry name" value="Sigma70_r2"/>
    <property type="match status" value="1"/>
</dbReference>
<evidence type="ECO:0000256" key="2">
    <source>
        <dbReference type="ARBA" id="ARBA00023015"/>
    </source>
</evidence>
<dbReference type="Gene3D" id="1.10.1740.10">
    <property type="match status" value="1"/>
</dbReference>
<dbReference type="GO" id="GO:0000428">
    <property type="term" value="C:DNA-directed RNA polymerase complex"/>
    <property type="evidence" value="ECO:0007669"/>
    <property type="project" value="UniProtKB-KW"/>
</dbReference>
<dbReference type="InterPro" id="IPR036388">
    <property type="entry name" value="WH-like_DNA-bd_sf"/>
</dbReference>
<feature type="domain" description="RNA polymerase sigma factor 70 region 4 type 2" evidence="7">
    <location>
        <begin position="106"/>
        <end position="157"/>
    </location>
</feature>
<dbReference type="InterPro" id="IPR013325">
    <property type="entry name" value="RNA_pol_sigma_r2"/>
</dbReference>
<keyword evidence="2" id="KW-0805">Transcription regulation</keyword>
<sequence>MGQSERKQRFEEIYRAHYPALLGYVRRRTDSADDAADVLAEAFMTAWRRLEDVPPDEETRLWLYGVARRVLANHHRDTGRRGALALKLRAELASWSEAAVEQDPSAVRTAFGRLSPADRELLSLVGWEGLGASEIAKVVGRPPSVVRLRLHRARKRLAKELNSAELDLSVYGSRAVSLAKGES</sequence>
<protein>
    <submittedName>
        <fullName evidence="8">DNA-directed RNA polymerase sigma-70 factor</fullName>
    </submittedName>
</protein>
<dbReference type="Proteomes" id="UP000377595">
    <property type="component" value="Unassembled WGS sequence"/>
</dbReference>
<reference evidence="8 9" key="1">
    <citation type="submission" date="2019-10" db="EMBL/GenBank/DDBJ databases">
        <title>Whole genome shotgun sequence of Acrocarpospora pleiomorpha NBRC 16267.</title>
        <authorList>
            <person name="Ichikawa N."/>
            <person name="Kimura A."/>
            <person name="Kitahashi Y."/>
            <person name="Komaki H."/>
            <person name="Oguchi A."/>
        </authorList>
    </citation>
    <scope>NUCLEOTIDE SEQUENCE [LARGE SCALE GENOMIC DNA]</scope>
    <source>
        <strain evidence="8 9">NBRC 16267</strain>
    </source>
</reference>
<accession>A0A5M3XJR9</accession>
<name>A0A5M3XJR9_9ACTN</name>
<keyword evidence="9" id="KW-1185">Reference proteome</keyword>
<dbReference type="NCBIfam" id="TIGR02937">
    <property type="entry name" value="sigma70-ECF"/>
    <property type="match status" value="1"/>
</dbReference>
<dbReference type="GO" id="GO:0016987">
    <property type="term" value="F:sigma factor activity"/>
    <property type="evidence" value="ECO:0007669"/>
    <property type="project" value="UniProtKB-KW"/>
</dbReference>
<dbReference type="Pfam" id="PF08281">
    <property type="entry name" value="Sigma70_r4_2"/>
    <property type="match status" value="1"/>
</dbReference>
<proteinExistence type="inferred from homology"/>
<dbReference type="InterPro" id="IPR039425">
    <property type="entry name" value="RNA_pol_sigma-70-like"/>
</dbReference>
<dbReference type="InterPro" id="IPR013324">
    <property type="entry name" value="RNA_pol_sigma_r3/r4-like"/>
</dbReference>